<protein>
    <submittedName>
        <fullName evidence="1">Uncharacterized protein</fullName>
    </submittedName>
</protein>
<evidence type="ECO:0000313" key="2">
    <source>
        <dbReference type="Proteomes" id="UP000076848"/>
    </source>
</evidence>
<sequence length="309" mass="34840">MMTAYQLMSGWNVIEGQDELDKCHIYIIASRPNSYFIADSLRHDGALLSGQIAYTIAGVEHRVNFADYPFELSDGATEIRCDYPFRELWTYSSTGDKIRYVPATHLASILGAHNSDGVLNRFETLYVGQAIGQGNRSAQQRLTSHSTFQKILALSAHDTPDNEVVVFMFQFDHEQVFSSMDGRAIGAIADDSNEKRLIEAIRNPPDKKQKIAMVEAGLIRYFQPRYNEIFKIKFPSTKHKTLQSCKALDVSGLIVELDTSDLGFTLWSPTVTASEHHIARYDLVNLQNRMSFFNLTGITEFPGVIKTEK</sequence>
<dbReference type="Proteomes" id="UP000076848">
    <property type="component" value="Unassembled WGS sequence"/>
</dbReference>
<organism evidence="1 2">
    <name type="scientific">Bordetella ansorpii</name>
    <dbReference type="NCBI Taxonomy" id="288768"/>
    <lineage>
        <taxon>Bacteria</taxon>
        <taxon>Pseudomonadati</taxon>
        <taxon>Pseudomonadota</taxon>
        <taxon>Betaproteobacteria</taxon>
        <taxon>Burkholderiales</taxon>
        <taxon>Alcaligenaceae</taxon>
        <taxon>Bordetella</taxon>
    </lineage>
</organism>
<dbReference type="AlphaFoldDB" id="A0A157S9U7"/>
<reference evidence="1 2" key="1">
    <citation type="submission" date="2016-04" db="EMBL/GenBank/DDBJ databases">
        <authorList>
            <consortium name="Pathogen Informatics"/>
        </authorList>
    </citation>
    <scope>NUCLEOTIDE SEQUENCE [LARGE SCALE GENOMIC DNA]</scope>
    <source>
        <strain evidence="1 2">H050680373</strain>
    </source>
</reference>
<keyword evidence="2" id="KW-1185">Reference proteome</keyword>
<proteinExistence type="predicted"/>
<name>A0A157S9U7_9BORD</name>
<accession>A0A157S9U7</accession>
<gene>
    <name evidence="1" type="ORF">SAMEA3906486_01276</name>
</gene>
<evidence type="ECO:0000313" key="1">
    <source>
        <dbReference type="EMBL" id="SAI67023.1"/>
    </source>
</evidence>
<dbReference type="EMBL" id="FKIF01000002">
    <property type="protein sequence ID" value="SAI67023.1"/>
    <property type="molecule type" value="Genomic_DNA"/>
</dbReference>